<keyword evidence="2" id="KW-1185">Reference proteome</keyword>
<evidence type="ECO:0000313" key="1">
    <source>
        <dbReference type="EMBL" id="MEY9313696.1"/>
    </source>
</evidence>
<gene>
    <name evidence="1" type="ORF">ABIF29_000495</name>
</gene>
<reference evidence="1 2" key="1">
    <citation type="submission" date="2024-07" db="EMBL/GenBank/DDBJ databases">
        <title>Genomic Encyclopedia of Type Strains, Phase V (KMG-V): Genome sequencing to study the core and pangenomes of soil and plant-associated prokaryotes.</title>
        <authorList>
            <person name="Whitman W."/>
        </authorList>
    </citation>
    <scope>NUCLEOTIDE SEQUENCE [LARGE SCALE GENOMIC DNA]</scope>
    <source>
        <strain evidence="1 2">USDA 415</strain>
    </source>
</reference>
<protein>
    <submittedName>
        <fullName evidence="1">Uncharacterized protein</fullName>
    </submittedName>
</protein>
<sequence>MKHICFGAMRPSAPKRTAALYEWQNNPEPFLPRFEVISTWEVPELTSYS</sequence>
<evidence type="ECO:0000313" key="2">
    <source>
        <dbReference type="Proteomes" id="UP001565471"/>
    </source>
</evidence>
<dbReference type="EMBL" id="JBGBZA010000002">
    <property type="protein sequence ID" value="MEY9313696.1"/>
    <property type="molecule type" value="Genomic_DNA"/>
</dbReference>
<proteinExistence type="predicted"/>
<comment type="caution">
    <text evidence="1">The sequence shown here is derived from an EMBL/GenBank/DDBJ whole genome shotgun (WGS) entry which is preliminary data.</text>
</comment>
<organism evidence="1 2">
    <name type="scientific">Bradyrhizobium elkanii</name>
    <dbReference type="NCBI Taxonomy" id="29448"/>
    <lineage>
        <taxon>Bacteria</taxon>
        <taxon>Pseudomonadati</taxon>
        <taxon>Pseudomonadota</taxon>
        <taxon>Alphaproteobacteria</taxon>
        <taxon>Hyphomicrobiales</taxon>
        <taxon>Nitrobacteraceae</taxon>
        <taxon>Bradyrhizobium</taxon>
    </lineage>
</organism>
<dbReference type="Proteomes" id="UP001565471">
    <property type="component" value="Unassembled WGS sequence"/>
</dbReference>
<accession>A0ABV4ERD0</accession>
<name>A0ABV4ERD0_BRAEL</name>